<feature type="region of interest" description="Disordered" evidence="2">
    <location>
        <begin position="358"/>
        <end position="380"/>
    </location>
</feature>
<dbReference type="AlphaFoldDB" id="A0A074YS98"/>
<dbReference type="RefSeq" id="XP_029765903.1">
    <property type="nucleotide sequence ID" value="XM_029904509.1"/>
</dbReference>
<organism evidence="3 4">
    <name type="scientific">Aureobasidium pullulans EXF-150</name>
    <dbReference type="NCBI Taxonomy" id="1043002"/>
    <lineage>
        <taxon>Eukaryota</taxon>
        <taxon>Fungi</taxon>
        <taxon>Dikarya</taxon>
        <taxon>Ascomycota</taxon>
        <taxon>Pezizomycotina</taxon>
        <taxon>Dothideomycetes</taxon>
        <taxon>Dothideomycetidae</taxon>
        <taxon>Dothideales</taxon>
        <taxon>Saccotheciaceae</taxon>
        <taxon>Aureobasidium</taxon>
    </lineage>
</organism>
<feature type="compositionally biased region" description="Low complexity" evidence="2">
    <location>
        <begin position="437"/>
        <end position="468"/>
    </location>
</feature>
<evidence type="ECO:0000256" key="2">
    <source>
        <dbReference type="SAM" id="MobiDB-lite"/>
    </source>
</evidence>
<dbReference type="HOGENOM" id="CLU_035506_0_0_1"/>
<keyword evidence="1" id="KW-0175">Coiled coil</keyword>
<dbReference type="EMBL" id="KL584974">
    <property type="protein sequence ID" value="KEQ89716.1"/>
    <property type="molecule type" value="Genomic_DNA"/>
</dbReference>
<feature type="coiled-coil region" evidence="1">
    <location>
        <begin position="5"/>
        <end position="146"/>
    </location>
</feature>
<feature type="compositionally biased region" description="Polar residues" evidence="2">
    <location>
        <begin position="485"/>
        <end position="497"/>
    </location>
</feature>
<dbReference type="OrthoDB" id="2289094at2759"/>
<dbReference type="STRING" id="1043002.A0A074YS98"/>
<protein>
    <submittedName>
        <fullName evidence="3">Uncharacterized protein</fullName>
    </submittedName>
</protein>
<feature type="coiled-coil region" evidence="1">
    <location>
        <begin position="204"/>
        <end position="231"/>
    </location>
</feature>
<feature type="compositionally biased region" description="Basic and acidic residues" evidence="2">
    <location>
        <begin position="524"/>
        <end position="536"/>
    </location>
</feature>
<dbReference type="Proteomes" id="UP000030706">
    <property type="component" value="Unassembled WGS sequence"/>
</dbReference>
<feature type="region of interest" description="Disordered" evidence="2">
    <location>
        <begin position="397"/>
        <end position="503"/>
    </location>
</feature>
<accession>A0A074YS98</accession>
<reference evidence="3 4" key="1">
    <citation type="journal article" date="2014" name="BMC Genomics">
        <title>Genome sequencing of four Aureobasidium pullulans varieties: biotechnological potential, stress tolerance, and description of new species.</title>
        <authorList>
            <person name="Gostin Ar C."/>
            <person name="Ohm R.A."/>
            <person name="Kogej T."/>
            <person name="Sonjak S."/>
            <person name="Turk M."/>
            <person name="Zajc J."/>
            <person name="Zalar P."/>
            <person name="Grube M."/>
            <person name="Sun H."/>
            <person name="Han J."/>
            <person name="Sharma A."/>
            <person name="Chiniquy J."/>
            <person name="Ngan C.Y."/>
            <person name="Lipzen A."/>
            <person name="Barry K."/>
            <person name="Grigoriev I.V."/>
            <person name="Gunde-Cimerman N."/>
        </authorList>
    </citation>
    <scope>NUCLEOTIDE SEQUENCE [LARGE SCALE GENOMIC DNA]</scope>
    <source>
        <strain evidence="3 4">EXF-150</strain>
    </source>
</reference>
<gene>
    <name evidence="3" type="ORF">M438DRAFT_341448</name>
</gene>
<evidence type="ECO:0000313" key="4">
    <source>
        <dbReference type="Proteomes" id="UP000030706"/>
    </source>
</evidence>
<keyword evidence="4" id="KW-1185">Reference proteome</keyword>
<dbReference type="GeneID" id="40746815"/>
<evidence type="ECO:0000313" key="3">
    <source>
        <dbReference type="EMBL" id="KEQ89716.1"/>
    </source>
</evidence>
<evidence type="ECO:0000256" key="1">
    <source>
        <dbReference type="SAM" id="Coils"/>
    </source>
</evidence>
<name>A0A074YS98_AURPU</name>
<proteinExistence type="predicted"/>
<sequence>MEAGMQKLTEERQSLLGELDVLRREMENERQRQVALEEERRIVTEEETRTTLNKRLIEEQELEARLASVESERQEAAHTIAQLTSDKDDSSKEFDILASRLENLTIELEQTKQSLVDNGTDSDLKLKTLEAQLQETLAENAALSKQQGQGLLRPVTPLNKSVPYSRSTSVGGVSQRSGADYFAHSDSDFSDMSKVITAGELLFTQRIREHVDHLEQAREQLNHDYQQKFEAMVDEKSQREERLELQHTTELDAARSKLRASYTQPVDTGIKKMVPVPHEGHVDELQIEETRLVSEHAERLANRRSQIQRQHQSQFQALSDEYDKKIAELLGEKEMLDSDLSIGPERFEEMSEQIDRLHSAAQSPASVRHRPLRSVTSNDYLQGDRNAHLWRNVETYAPTRSESPGVASPRPQSADPQGSLRRKTSQSRLGSFMGKISSPFNSSRSSRSSASSSRPGSARPRTGQRVVSTPPPSSRPEYSKHSFSEGGSTLGRSSTRPMTAEAREHADMDFSIAPAQFEALQEGKELKSEGLSERRTSAVGIEQHKSPKILRHISGSIRKKMSS</sequence>
<feature type="region of interest" description="Disordered" evidence="2">
    <location>
        <begin position="524"/>
        <end position="545"/>
    </location>
</feature>